<dbReference type="SUPFAM" id="SSF56801">
    <property type="entry name" value="Acetyl-CoA synthetase-like"/>
    <property type="match status" value="1"/>
</dbReference>
<dbReference type="KEGG" id="bvy:NCTC9239_02203"/>
<dbReference type="InterPro" id="IPR042099">
    <property type="entry name" value="ANL_N_sf"/>
</dbReference>
<feature type="domain" description="AMP-dependent synthetase/ligase" evidence="3">
    <location>
        <begin position="30"/>
        <end position="419"/>
    </location>
</feature>
<keyword evidence="2 5" id="KW-0436">Ligase</keyword>
<sequence length="566" mass="62077">MIAHDADLVAEYRVKGWWGDVTLDDRVRIAAAAHPQRLALVDPPNRSEFTGGEPRRLDWAGLDAAIDAAAGRMALLGVRRDDVVIYQLPNTMDPVIILLACARLGAICSPVLPQFDENELRPIVALLKPRVFITVSRFKRRDLSVAARVVCEETGCPVVVLDQPEAADWFEADAAAAGALATVHREDGRAVADDVFTVCWTSGTEGEPKGAMRTHNNWAWTGQIMIDSAQLRPDDVILNTRPLVNMAAIGGSVMPWLMGGGTLVMHSPLDIGLALEQIRDERVQATFMPPAFFLSLLKDPAVAADADISSLRVMGTGSAVIPSWAIERMEADYGVEIVNFFGANEGTSLLSSAREMPDASHRGSYFPRLGSHQFTWASIPQSTQIQARLIDLETGEAVDVPGRSGELRMRSPSIFAGYFGRPDQTKAAFDGEGYLRTGDLFEIAGEDELNRYYRYVGRCKDIIVRGGLKIAPAELDELLSRHPQLKEVATFACRDARLGEKVGVAVTPREGETVTLEDLIQFLKDKKVAVFKLPQRLLVLDALPRNAMHKVLRRELSRMADEGEVA</sequence>
<dbReference type="AlphaFoldDB" id="A0A4P1KBF2"/>
<evidence type="ECO:0000259" key="3">
    <source>
        <dbReference type="Pfam" id="PF00501"/>
    </source>
</evidence>
<proteinExistence type="inferred from homology"/>
<evidence type="ECO:0000313" key="5">
    <source>
        <dbReference type="EMBL" id="VTO16779.1"/>
    </source>
</evidence>
<dbReference type="PANTHER" id="PTHR43201">
    <property type="entry name" value="ACYL-COA SYNTHETASE"/>
    <property type="match status" value="1"/>
</dbReference>
<dbReference type="InterPro" id="IPR045851">
    <property type="entry name" value="AMP-bd_C_sf"/>
</dbReference>
<dbReference type="PANTHER" id="PTHR43201:SF5">
    <property type="entry name" value="MEDIUM-CHAIN ACYL-COA LIGASE ACSF2, MITOCHONDRIAL"/>
    <property type="match status" value="1"/>
</dbReference>
<dbReference type="Gene3D" id="3.30.300.30">
    <property type="match status" value="1"/>
</dbReference>
<dbReference type="Proteomes" id="UP000309952">
    <property type="component" value="Chromosome"/>
</dbReference>
<reference evidence="5 6" key="1">
    <citation type="submission" date="2019-04" db="EMBL/GenBank/DDBJ databases">
        <authorList>
            <consortium name="Pathogen Informatics"/>
        </authorList>
    </citation>
    <scope>NUCLEOTIDE SEQUENCE [LARGE SCALE GENOMIC DNA]</scope>
    <source>
        <strain evidence="5 6">NCTC9239</strain>
    </source>
</reference>
<feature type="domain" description="AMP-binding enzyme C-terminal" evidence="4">
    <location>
        <begin position="474"/>
        <end position="550"/>
    </location>
</feature>
<evidence type="ECO:0000256" key="2">
    <source>
        <dbReference type="ARBA" id="ARBA00022598"/>
    </source>
</evidence>
<keyword evidence="6" id="KW-1185">Reference proteome</keyword>
<accession>A0A4P1KBF2</accession>
<protein>
    <submittedName>
        <fullName evidence="5">Short-chain-fatty-acid--CoA ligase</fullName>
        <ecNumber evidence="5">6.2.1.-</ecNumber>
    </submittedName>
</protein>
<organism evidence="5 6">
    <name type="scientific">Brevundimonas vancanneytii</name>
    <dbReference type="NCBI Taxonomy" id="1325724"/>
    <lineage>
        <taxon>Bacteria</taxon>
        <taxon>Pseudomonadati</taxon>
        <taxon>Pseudomonadota</taxon>
        <taxon>Alphaproteobacteria</taxon>
        <taxon>Caulobacterales</taxon>
        <taxon>Caulobacteraceae</taxon>
        <taxon>Brevundimonas</taxon>
    </lineage>
</organism>
<evidence type="ECO:0000259" key="4">
    <source>
        <dbReference type="Pfam" id="PF13193"/>
    </source>
</evidence>
<dbReference type="EMBL" id="LR588407">
    <property type="protein sequence ID" value="VTO16779.1"/>
    <property type="molecule type" value="Genomic_DNA"/>
</dbReference>
<dbReference type="Gene3D" id="3.40.50.12780">
    <property type="entry name" value="N-terminal domain of ligase-like"/>
    <property type="match status" value="1"/>
</dbReference>
<dbReference type="InterPro" id="IPR025110">
    <property type="entry name" value="AMP-bd_C"/>
</dbReference>
<comment type="similarity">
    <text evidence="1">Belongs to the ATP-dependent AMP-binding enzyme family.</text>
</comment>
<dbReference type="GO" id="GO:0006631">
    <property type="term" value="P:fatty acid metabolic process"/>
    <property type="evidence" value="ECO:0007669"/>
    <property type="project" value="TreeGrafter"/>
</dbReference>
<dbReference type="InterPro" id="IPR020845">
    <property type="entry name" value="AMP-binding_CS"/>
</dbReference>
<dbReference type="Pfam" id="PF00501">
    <property type="entry name" value="AMP-binding"/>
    <property type="match status" value="1"/>
</dbReference>
<dbReference type="EC" id="6.2.1.-" evidence="5"/>
<dbReference type="RefSeq" id="WP_138141650.1">
    <property type="nucleotide sequence ID" value="NZ_LR588407.1"/>
</dbReference>
<gene>
    <name evidence="5" type="primary">fadK_2</name>
    <name evidence="5" type="ORF">NCTC9239_02203</name>
</gene>
<dbReference type="Pfam" id="PF13193">
    <property type="entry name" value="AMP-binding_C"/>
    <property type="match status" value="1"/>
</dbReference>
<dbReference type="InterPro" id="IPR000873">
    <property type="entry name" value="AMP-dep_synth/lig_dom"/>
</dbReference>
<name>A0A4P1KBF2_9CAUL</name>
<evidence type="ECO:0000313" key="6">
    <source>
        <dbReference type="Proteomes" id="UP000309952"/>
    </source>
</evidence>
<dbReference type="GO" id="GO:0031956">
    <property type="term" value="F:medium-chain fatty acid-CoA ligase activity"/>
    <property type="evidence" value="ECO:0007669"/>
    <property type="project" value="TreeGrafter"/>
</dbReference>
<dbReference type="PROSITE" id="PS00455">
    <property type="entry name" value="AMP_BINDING"/>
    <property type="match status" value="1"/>
</dbReference>
<evidence type="ECO:0000256" key="1">
    <source>
        <dbReference type="ARBA" id="ARBA00006432"/>
    </source>
</evidence>